<name>A0A1Y1Y3N6_9FUNG</name>
<evidence type="ECO:0000313" key="3">
    <source>
        <dbReference type="Proteomes" id="UP000193498"/>
    </source>
</evidence>
<reference evidence="2 3" key="1">
    <citation type="submission" date="2016-07" db="EMBL/GenBank/DDBJ databases">
        <title>Pervasive Adenine N6-methylation of Active Genes in Fungi.</title>
        <authorList>
            <consortium name="DOE Joint Genome Institute"/>
            <person name="Mondo S.J."/>
            <person name="Dannebaum R.O."/>
            <person name="Kuo R.C."/>
            <person name="Labutti K."/>
            <person name="Haridas S."/>
            <person name="Kuo A."/>
            <person name="Salamov A."/>
            <person name="Ahrendt S.R."/>
            <person name="Lipzen A."/>
            <person name="Sullivan W."/>
            <person name="Andreopoulos W.B."/>
            <person name="Clum A."/>
            <person name="Lindquist E."/>
            <person name="Daum C."/>
            <person name="Ramamoorthy G.K."/>
            <person name="Gryganskyi A."/>
            <person name="Culley D."/>
            <person name="Magnuson J.K."/>
            <person name="James T.Y."/>
            <person name="O'Malley M.A."/>
            <person name="Stajich J.E."/>
            <person name="Spatafora J.W."/>
            <person name="Visel A."/>
            <person name="Grigoriev I.V."/>
        </authorList>
    </citation>
    <scope>NUCLEOTIDE SEQUENCE [LARGE SCALE GENOMIC DNA]</scope>
    <source>
        <strain evidence="2 3">CBS 931.73</strain>
    </source>
</reference>
<feature type="compositionally biased region" description="Low complexity" evidence="1">
    <location>
        <begin position="155"/>
        <end position="168"/>
    </location>
</feature>
<feature type="compositionally biased region" description="Polar residues" evidence="1">
    <location>
        <begin position="291"/>
        <end position="302"/>
    </location>
</feature>
<evidence type="ECO:0000313" key="2">
    <source>
        <dbReference type="EMBL" id="ORX92607.1"/>
    </source>
</evidence>
<proteinExistence type="predicted"/>
<keyword evidence="3" id="KW-1185">Reference proteome</keyword>
<gene>
    <name evidence="2" type="ORF">K493DRAFT_42034</name>
</gene>
<feature type="region of interest" description="Disordered" evidence="1">
    <location>
        <begin position="31"/>
        <end position="208"/>
    </location>
</feature>
<feature type="compositionally biased region" description="Polar residues" evidence="1">
    <location>
        <begin position="31"/>
        <end position="41"/>
    </location>
</feature>
<dbReference type="InParanoid" id="A0A1Y1Y3N6"/>
<feature type="region of interest" description="Disordered" evidence="1">
    <location>
        <begin position="221"/>
        <end position="302"/>
    </location>
</feature>
<sequence length="302" mass="33399">MREQMMNGTIQPTKPNLEVLEEEIRMQSVAPQSMDPIQNRGTVHYLVDDPGPETPGPRGLEYGARRMSKGSLVSESTATSGTSDRRAQTIAANREYRAKQQRHHPPQQQQRAPTLPYIDSPHPELMVGQPPQGQAFPNPIHPMPHPGSRNYIPVDSRSASDSSERSGSIPSGHHPASGNHYGHNLPYSQHDYEPSAPMQMPMPEMYSPPVLHDERPLYASDTRGAGIVGRPISPTQSETSSRSASTHPSRGYQANMSTVQEEIPNRYQDRYTATNRGTQSKDKRAKPSNHAKATSARNAVNF</sequence>
<feature type="compositionally biased region" description="Polar residues" evidence="1">
    <location>
        <begin position="71"/>
        <end position="82"/>
    </location>
</feature>
<evidence type="ECO:0000256" key="1">
    <source>
        <dbReference type="SAM" id="MobiDB-lite"/>
    </source>
</evidence>
<dbReference type="AlphaFoldDB" id="A0A1Y1Y3N6"/>
<organism evidence="2 3">
    <name type="scientific">Basidiobolus meristosporus CBS 931.73</name>
    <dbReference type="NCBI Taxonomy" id="1314790"/>
    <lineage>
        <taxon>Eukaryota</taxon>
        <taxon>Fungi</taxon>
        <taxon>Fungi incertae sedis</taxon>
        <taxon>Zoopagomycota</taxon>
        <taxon>Entomophthoromycotina</taxon>
        <taxon>Basidiobolomycetes</taxon>
        <taxon>Basidiobolales</taxon>
        <taxon>Basidiobolaceae</taxon>
        <taxon>Basidiobolus</taxon>
    </lineage>
</organism>
<protein>
    <submittedName>
        <fullName evidence="2">Uncharacterized protein</fullName>
    </submittedName>
</protein>
<accession>A0A1Y1Y3N6</accession>
<feature type="compositionally biased region" description="Polar residues" evidence="1">
    <location>
        <begin position="233"/>
        <end position="260"/>
    </location>
</feature>
<dbReference type="EMBL" id="MCFE01000268">
    <property type="protein sequence ID" value="ORX92607.1"/>
    <property type="molecule type" value="Genomic_DNA"/>
</dbReference>
<dbReference type="Proteomes" id="UP000193498">
    <property type="component" value="Unassembled WGS sequence"/>
</dbReference>
<comment type="caution">
    <text evidence="2">The sequence shown here is derived from an EMBL/GenBank/DDBJ whole genome shotgun (WGS) entry which is preliminary data.</text>
</comment>